<accession>A0A4S5DZM6</accession>
<dbReference type="AlphaFoldDB" id="A0A4S5DZM6"/>
<protein>
    <submittedName>
        <fullName evidence="2">Ester cyclase</fullName>
    </submittedName>
</protein>
<dbReference type="InterPro" id="IPR032710">
    <property type="entry name" value="NTF2-like_dom_sf"/>
</dbReference>
<evidence type="ECO:0000313" key="3">
    <source>
        <dbReference type="Proteomes" id="UP000305282"/>
    </source>
</evidence>
<sequence length="145" mass="15489">MSLSVPTSTLEAYPERYLAAWNQRNIANALAVVHPKVHWVDPLLPEPLTDHDGAAAFFGGAWQGFPDLAFELVGSPLVDAAAGRVASAWRMTGTHTGEFPPGAPISGNAFEVFGTDVWEVDAEGRAISVRAFYDSLVLLRAIGLA</sequence>
<dbReference type="InterPro" id="IPR037401">
    <property type="entry name" value="SnoaL-like"/>
</dbReference>
<dbReference type="Pfam" id="PF12680">
    <property type="entry name" value="SnoaL_2"/>
    <property type="match status" value="1"/>
</dbReference>
<dbReference type="SUPFAM" id="SSF54427">
    <property type="entry name" value="NTF2-like"/>
    <property type="match status" value="1"/>
</dbReference>
<keyword evidence="3" id="KW-1185">Reference proteome</keyword>
<reference evidence="2 3" key="1">
    <citation type="submission" date="2019-04" db="EMBL/GenBank/DDBJ databases">
        <title>Draft genome sequences for three unisolated Alnus-infective Frankia Sp+ strains, AgTrS, AiOr and AvVan, the first sequenced Frankia strains able to sporulate in-planta.</title>
        <authorList>
            <person name="Bethencourt L."/>
            <person name="Vautrin F."/>
            <person name="Taib N."/>
            <person name="Dubost A."/>
            <person name="Castro-Garcia L."/>
            <person name="Imbaud O."/>
            <person name="Abrouk D."/>
            <person name="Fournier P."/>
            <person name="Briolay J."/>
            <person name="Nguyen A."/>
            <person name="Normand P."/>
            <person name="Fernandez M.P."/>
            <person name="Brochier-Armanet C."/>
            <person name="Herrera-Belaroussi A."/>
        </authorList>
    </citation>
    <scope>NUCLEOTIDE SEQUENCE [LARGE SCALE GENOMIC DNA]</scope>
    <source>
        <strain evidence="2 3">AvVan</strain>
    </source>
</reference>
<evidence type="ECO:0000259" key="1">
    <source>
        <dbReference type="Pfam" id="PF12680"/>
    </source>
</evidence>
<dbReference type="Proteomes" id="UP000305282">
    <property type="component" value="Unassembled WGS sequence"/>
</dbReference>
<proteinExistence type="predicted"/>
<feature type="domain" description="SnoaL-like" evidence="1">
    <location>
        <begin position="15"/>
        <end position="126"/>
    </location>
</feature>
<evidence type="ECO:0000313" key="2">
    <source>
        <dbReference type="EMBL" id="THJ64471.1"/>
    </source>
</evidence>
<dbReference type="Gene3D" id="3.10.450.50">
    <property type="match status" value="1"/>
</dbReference>
<comment type="caution">
    <text evidence="2">The sequence shown here is derived from an EMBL/GenBank/DDBJ whole genome shotgun (WGS) entry which is preliminary data.</text>
</comment>
<gene>
    <name evidence="2" type="ORF">E7Y31_17575</name>
</gene>
<dbReference type="OrthoDB" id="8855132at2"/>
<organism evidence="2 3">
    <name type="scientific">Candidatus Frankia alpina</name>
    <dbReference type="NCBI Taxonomy" id="2699483"/>
    <lineage>
        <taxon>Bacteria</taxon>
        <taxon>Bacillati</taxon>
        <taxon>Actinomycetota</taxon>
        <taxon>Actinomycetes</taxon>
        <taxon>Frankiales</taxon>
        <taxon>Frankiaceae</taxon>
        <taxon>Frankia</taxon>
    </lineage>
</organism>
<name>A0A4S5DZM6_9ACTN</name>
<dbReference type="EMBL" id="SSXH01000534">
    <property type="protein sequence ID" value="THJ64471.1"/>
    <property type="molecule type" value="Genomic_DNA"/>
</dbReference>